<dbReference type="Gene3D" id="2.30.42.10">
    <property type="match status" value="1"/>
</dbReference>
<dbReference type="AlphaFoldDB" id="A0A0N5ADJ1"/>
<organism evidence="2 3">
    <name type="scientific">Syphacia muris</name>
    <dbReference type="NCBI Taxonomy" id="451379"/>
    <lineage>
        <taxon>Eukaryota</taxon>
        <taxon>Metazoa</taxon>
        <taxon>Ecdysozoa</taxon>
        <taxon>Nematoda</taxon>
        <taxon>Chromadorea</taxon>
        <taxon>Rhabditida</taxon>
        <taxon>Spirurina</taxon>
        <taxon>Oxyuridomorpha</taxon>
        <taxon>Oxyuroidea</taxon>
        <taxon>Oxyuridae</taxon>
        <taxon>Syphacia</taxon>
    </lineage>
</organism>
<reference evidence="3" key="1">
    <citation type="submission" date="2017-02" db="UniProtKB">
        <authorList>
            <consortium name="WormBaseParasite"/>
        </authorList>
    </citation>
    <scope>IDENTIFICATION</scope>
</reference>
<dbReference type="InterPro" id="IPR036034">
    <property type="entry name" value="PDZ_sf"/>
</dbReference>
<dbReference type="PROSITE" id="PS50106">
    <property type="entry name" value="PDZ"/>
    <property type="match status" value="1"/>
</dbReference>
<name>A0A0N5ADJ1_9BILA</name>
<protein>
    <submittedName>
        <fullName evidence="3">PDZ domain-containing protein</fullName>
    </submittedName>
</protein>
<evidence type="ECO:0000313" key="3">
    <source>
        <dbReference type="WBParaSite" id="SMUV_0000224501-mRNA-1"/>
    </source>
</evidence>
<proteinExistence type="predicted"/>
<dbReference type="WBParaSite" id="SMUV_0000224501-mRNA-1">
    <property type="protein sequence ID" value="SMUV_0000224501-mRNA-1"/>
    <property type="gene ID" value="SMUV_0000224501"/>
</dbReference>
<dbReference type="Pfam" id="PF00595">
    <property type="entry name" value="PDZ"/>
    <property type="match status" value="1"/>
</dbReference>
<evidence type="ECO:0000313" key="2">
    <source>
        <dbReference type="Proteomes" id="UP000046393"/>
    </source>
</evidence>
<keyword evidence="2" id="KW-1185">Reference proteome</keyword>
<dbReference type="Proteomes" id="UP000046393">
    <property type="component" value="Unplaced"/>
</dbReference>
<dbReference type="SMART" id="SM00228">
    <property type="entry name" value="PDZ"/>
    <property type="match status" value="1"/>
</dbReference>
<dbReference type="InterPro" id="IPR001478">
    <property type="entry name" value="PDZ"/>
</dbReference>
<dbReference type="STRING" id="451379.A0A0N5ADJ1"/>
<feature type="domain" description="PDZ" evidence="1">
    <location>
        <begin position="1"/>
        <end position="66"/>
    </location>
</feature>
<dbReference type="SUPFAM" id="SSF50156">
    <property type="entry name" value="PDZ domain-like"/>
    <property type="match status" value="1"/>
</dbReference>
<sequence>MLNKVPPGGLGLSLAGNKERGKNSIFVVGVRSTCPLPIEAGDELLEVNGKVLYGLSHLNASAKIRECCESGILELLLLRRHETDVCILFWPYCLSSD</sequence>
<evidence type="ECO:0000259" key="1">
    <source>
        <dbReference type="PROSITE" id="PS50106"/>
    </source>
</evidence>
<accession>A0A0N5ADJ1</accession>